<dbReference type="Gene3D" id="1.10.760.10">
    <property type="entry name" value="Cytochrome c-like domain"/>
    <property type="match status" value="2"/>
</dbReference>
<evidence type="ECO:0000256" key="4">
    <source>
        <dbReference type="PROSITE-ProRule" id="PRU00433"/>
    </source>
</evidence>
<dbReference type="PANTHER" id="PTHR35008">
    <property type="entry name" value="BLL4482 PROTEIN-RELATED"/>
    <property type="match status" value="1"/>
</dbReference>
<evidence type="ECO:0000256" key="1">
    <source>
        <dbReference type="ARBA" id="ARBA00022617"/>
    </source>
</evidence>
<dbReference type="Proteomes" id="UP001484239">
    <property type="component" value="Unassembled WGS sequence"/>
</dbReference>
<feature type="domain" description="Cytochrome c" evidence="5">
    <location>
        <begin position="187"/>
        <end position="312"/>
    </location>
</feature>
<sequence length="318" mass="33456">MKTVLRIVAGLALLLLVVVVGGYLWASRATASTLARTIDTHAVDFPIPWPDVGPGGELGDSAAASVDPRQAALERGAHLVRARYPCADCHGENLGGGVMMDAMPVAQAFGPNLTLGEGGVTRDYGPSDWDRAVRHGVGTDGRPLAMPAVEFRSMSDQELADIVTYIRSLPPVDNTVMPFRTGPIGKMLVATGAFGFSADALPHFDDHAAMPPEAGPTVEFGAHLAATCAGCHHTHYAGGSFPGEPGWPPSSNLTPAGAIGGWSLEEFRRVMREGVRPDGTEVAVPMTYILGLGQAMSDMELEAIYLFLQSLPATETPD</sequence>
<evidence type="ECO:0000256" key="2">
    <source>
        <dbReference type="ARBA" id="ARBA00022723"/>
    </source>
</evidence>
<dbReference type="PANTHER" id="PTHR35008:SF4">
    <property type="entry name" value="BLL4482 PROTEIN"/>
    <property type="match status" value="1"/>
</dbReference>
<keyword evidence="1 4" id="KW-0349">Heme</keyword>
<gene>
    <name evidence="6" type="ORF">WI372_16240</name>
</gene>
<keyword evidence="2 4" id="KW-0479">Metal-binding</keyword>
<dbReference type="InterPro" id="IPR036909">
    <property type="entry name" value="Cyt_c-like_dom_sf"/>
</dbReference>
<keyword evidence="3 4" id="KW-0408">Iron</keyword>
<name>A0ABU9ECS2_9BACT</name>
<dbReference type="InterPro" id="IPR051459">
    <property type="entry name" value="Cytochrome_c-type_DH"/>
</dbReference>
<feature type="domain" description="Cytochrome c" evidence="5">
    <location>
        <begin position="71"/>
        <end position="170"/>
    </location>
</feature>
<dbReference type="RefSeq" id="WP_405280524.1">
    <property type="nucleotide sequence ID" value="NZ_CP144380.1"/>
</dbReference>
<evidence type="ECO:0000313" key="6">
    <source>
        <dbReference type="EMBL" id="MEK9502544.1"/>
    </source>
</evidence>
<dbReference type="Pfam" id="PF13442">
    <property type="entry name" value="Cytochrome_CBB3"/>
    <property type="match status" value="1"/>
</dbReference>
<proteinExistence type="predicted"/>
<evidence type="ECO:0000313" key="7">
    <source>
        <dbReference type="Proteomes" id="UP001484239"/>
    </source>
</evidence>
<dbReference type="EMBL" id="JBBHLI010000012">
    <property type="protein sequence ID" value="MEK9502544.1"/>
    <property type="molecule type" value="Genomic_DNA"/>
</dbReference>
<comment type="caution">
    <text evidence="6">The sequence shown here is derived from an EMBL/GenBank/DDBJ whole genome shotgun (WGS) entry which is preliminary data.</text>
</comment>
<accession>A0ABU9ECS2</accession>
<protein>
    <submittedName>
        <fullName evidence="6">C-type cytochrome</fullName>
    </submittedName>
</protein>
<keyword evidence="7" id="KW-1185">Reference proteome</keyword>
<reference evidence="6 7" key="1">
    <citation type="submission" date="2024-02" db="EMBL/GenBank/DDBJ databases">
        <title>A novel Gemmatimonadota bacterium.</title>
        <authorList>
            <person name="Du Z.-J."/>
            <person name="Ye Y.-Q."/>
        </authorList>
    </citation>
    <scope>NUCLEOTIDE SEQUENCE [LARGE SCALE GENOMIC DNA]</scope>
    <source>
        <strain evidence="6 7">DH-20</strain>
    </source>
</reference>
<dbReference type="PROSITE" id="PS51007">
    <property type="entry name" value="CYTC"/>
    <property type="match status" value="2"/>
</dbReference>
<evidence type="ECO:0000259" key="5">
    <source>
        <dbReference type="PROSITE" id="PS51007"/>
    </source>
</evidence>
<dbReference type="SUPFAM" id="SSF46626">
    <property type="entry name" value="Cytochrome c"/>
    <property type="match status" value="2"/>
</dbReference>
<organism evidence="6 7">
    <name type="scientific">Gaopeijia maritima</name>
    <dbReference type="NCBI Taxonomy" id="3119007"/>
    <lineage>
        <taxon>Bacteria</taxon>
        <taxon>Pseudomonadati</taxon>
        <taxon>Gemmatimonadota</taxon>
        <taxon>Longimicrobiia</taxon>
        <taxon>Gaopeijiales</taxon>
        <taxon>Gaopeijiaceae</taxon>
        <taxon>Gaopeijia</taxon>
    </lineage>
</organism>
<dbReference type="InterPro" id="IPR009056">
    <property type="entry name" value="Cyt_c-like_dom"/>
</dbReference>
<evidence type="ECO:0000256" key="3">
    <source>
        <dbReference type="ARBA" id="ARBA00023004"/>
    </source>
</evidence>